<dbReference type="AlphaFoldDB" id="A0A1V8M6C9"/>
<evidence type="ECO:0000313" key="4">
    <source>
        <dbReference type="Proteomes" id="UP000191980"/>
    </source>
</evidence>
<accession>A0A1V8M6C9</accession>
<feature type="domain" description="Kazal-like" evidence="2">
    <location>
        <begin position="25"/>
        <end position="80"/>
    </location>
</feature>
<name>A0A1V8M6C9_9GAMM</name>
<sequence length="86" mass="9412">MKVRNSVFLMILMSVSACQSTPKSPGNLVDCPEVRPHVCTMIYAPVCAMEKNGQFTSYSSDCTACSHEEVVGYQPGVCTMESNKKQ</sequence>
<keyword evidence="4" id="KW-1185">Reference proteome</keyword>
<dbReference type="PROSITE" id="PS51465">
    <property type="entry name" value="KAZAL_2"/>
    <property type="match status" value="1"/>
</dbReference>
<comment type="caution">
    <text evidence="3">The sequence shown here is derived from an EMBL/GenBank/DDBJ whole genome shotgun (WGS) entry which is preliminary data.</text>
</comment>
<evidence type="ECO:0000256" key="1">
    <source>
        <dbReference type="SAM" id="SignalP"/>
    </source>
</evidence>
<feature type="signal peptide" evidence="1">
    <location>
        <begin position="1"/>
        <end position="20"/>
    </location>
</feature>
<organism evidence="3 4">
    <name type="scientific">Methyloprofundus sedimenti</name>
    <dbReference type="NCBI Taxonomy" id="1420851"/>
    <lineage>
        <taxon>Bacteria</taxon>
        <taxon>Pseudomonadati</taxon>
        <taxon>Pseudomonadota</taxon>
        <taxon>Gammaproteobacteria</taxon>
        <taxon>Methylococcales</taxon>
        <taxon>Methylococcaceae</taxon>
        <taxon>Methyloprofundus</taxon>
    </lineage>
</organism>
<keyword evidence="1" id="KW-0732">Signal</keyword>
<gene>
    <name evidence="3" type="ORF">AU255_03940</name>
</gene>
<dbReference type="Gene3D" id="3.30.60.30">
    <property type="match status" value="1"/>
</dbReference>
<dbReference type="Pfam" id="PF00050">
    <property type="entry name" value="Kazal_1"/>
    <property type="match status" value="1"/>
</dbReference>
<dbReference type="RefSeq" id="WP_080521673.1">
    <property type="nucleotide sequence ID" value="NZ_LPUF01000001.1"/>
</dbReference>
<proteinExistence type="predicted"/>
<dbReference type="EMBL" id="LPUF01000001">
    <property type="protein sequence ID" value="OQK17058.1"/>
    <property type="molecule type" value="Genomic_DNA"/>
</dbReference>
<dbReference type="Proteomes" id="UP000191980">
    <property type="component" value="Unassembled WGS sequence"/>
</dbReference>
<protein>
    <recommendedName>
        <fullName evidence="2">Kazal-like domain-containing protein</fullName>
    </recommendedName>
</protein>
<reference evidence="3 4" key="1">
    <citation type="submission" date="2015-12" db="EMBL/GenBank/DDBJ databases">
        <authorList>
            <person name="Shamseldin A."/>
            <person name="Moawad H."/>
            <person name="Abd El-Rahim W.M."/>
            <person name="Sadowsky M.J."/>
        </authorList>
    </citation>
    <scope>NUCLEOTIDE SEQUENCE [LARGE SCALE GENOMIC DNA]</scope>
    <source>
        <strain evidence="3 4">WF1</strain>
    </source>
</reference>
<feature type="chain" id="PRO_5011963559" description="Kazal-like domain-containing protein" evidence="1">
    <location>
        <begin position="21"/>
        <end position="86"/>
    </location>
</feature>
<dbReference type="STRING" id="1420851.AU255_03940"/>
<evidence type="ECO:0000313" key="3">
    <source>
        <dbReference type="EMBL" id="OQK17058.1"/>
    </source>
</evidence>
<dbReference type="InterPro" id="IPR002350">
    <property type="entry name" value="Kazal_dom"/>
</dbReference>
<dbReference type="OrthoDB" id="5298703at2"/>
<evidence type="ECO:0000259" key="2">
    <source>
        <dbReference type="PROSITE" id="PS51465"/>
    </source>
</evidence>
<dbReference type="PROSITE" id="PS51257">
    <property type="entry name" value="PROKAR_LIPOPROTEIN"/>
    <property type="match status" value="1"/>
</dbReference>